<evidence type="ECO:0000313" key="1">
    <source>
        <dbReference type="EMBL" id="AUX10881.1"/>
    </source>
</evidence>
<dbReference type="KEGG" id="hdf:AArcSl_3276"/>
<dbReference type="Pfam" id="PF13563">
    <property type="entry name" value="2_5_RNA_ligase2"/>
    <property type="match status" value="1"/>
</dbReference>
<keyword evidence="2" id="KW-1185">Reference proteome</keyword>
<organism evidence="1 2">
    <name type="scientific">Halalkaliarchaeum desulfuricum</name>
    <dbReference type="NCBI Taxonomy" id="2055893"/>
    <lineage>
        <taxon>Archaea</taxon>
        <taxon>Methanobacteriati</taxon>
        <taxon>Methanobacteriota</taxon>
        <taxon>Stenosarchaea group</taxon>
        <taxon>Halobacteria</taxon>
        <taxon>Halobacteriales</taxon>
        <taxon>Haloferacaceae</taxon>
        <taxon>Halalkaliarchaeum</taxon>
    </lineage>
</organism>
<dbReference type="RefSeq" id="WP_119821585.1">
    <property type="nucleotide sequence ID" value="NZ_CP025066.1"/>
</dbReference>
<proteinExistence type="predicted"/>
<dbReference type="Proteomes" id="UP000263012">
    <property type="component" value="Chromosome"/>
</dbReference>
<gene>
    <name evidence="1" type="ORF">AArcSl_3276</name>
</gene>
<dbReference type="SUPFAM" id="SSF55144">
    <property type="entry name" value="LigT-like"/>
    <property type="match status" value="1"/>
</dbReference>
<accession>A0A343TP59</accession>
<dbReference type="OrthoDB" id="200286at2157"/>
<dbReference type="EMBL" id="CP025066">
    <property type="protein sequence ID" value="AUX10881.1"/>
    <property type="molecule type" value="Genomic_DNA"/>
</dbReference>
<protein>
    <submittedName>
        <fullName evidence="1">Phosphoesterase</fullName>
    </submittedName>
</protein>
<dbReference type="InterPro" id="IPR009097">
    <property type="entry name" value="Cyclic_Pdiesterase"/>
</dbReference>
<name>A0A343TP59_9EURY</name>
<reference evidence="2" key="1">
    <citation type="submission" date="2017-11" db="EMBL/GenBank/DDBJ databases">
        <title>Phenotypic and genomic properties of facultatively anaerobic sulfur-reducing natronoarchaea from hypersaline soda lakes.</title>
        <authorList>
            <person name="Sorokin D.Y."/>
            <person name="Kublanov I.V."/>
            <person name="Roman P."/>
            <person name="Sinninghe Damste J.S."/>
            <person name="Golyshin P.N."/>
            <person name="Rojo D."/>
            <person name="Ciordia S."/>
            <person name="Mena M.D.C."/>
            <person name="Ferrer M."/>
            <person name="Messina E."/>
            <person name="Smedile F."/>
            <person name="La Spada G."/>
            <person name="La Cono V."/>
            <person name="Yakimov M.M."/>
        </authorList>
    </citation>
    <scope>NUCLEOTIDE SEQUENCE [LARGE SCALE GENOMIC DNA]</scope>
    <source>
        <strain evidence="2">AArc-Sl</strain>
    </source>
</reference>
<dbReference type="AlphaFoldDB" id="A0A343TP59"/>
<dbReference type="GeneID" id="37879642"/>
<dbReference type="Gene3D" id="3.90.1140.10">
    <property type="entry name" value="Cyclic phosphodiesterase"/>
    <property type="match status" value="1"/>
</dbReference>
<evidence type="ECO:0000313" key="2">
    <source>
        <dbReference type="Proteomes" id="UP000263012"/>
    </source>
</evidence>
<sequence length="198" mass="22181">MFSLNVPLPSAVDRLAERLRPELDRFDRIRERRTLVCKRLGVDVLSDPHRPPEKDAALSELRSELRPLVRGTGPFRVEITGIDAFPKPTAGPGPVVYLAVESEPLIRLHWRLVRAFGGVEGIEGDAYVPHVTLARGIENGSNGFSPGSNEFARHGGPDVERELERLRSAAGEIHVEWQVDELELWDPEFREAAGRIRL</sequence>